<dbReference type="RefSeq" id="WP_130475947.1">
    <property type="nucleotide sequence ID" value="NZ_SFCC01000007.1"/>
</dbReference>
<dbReference type="PANTHER" id="PTHR30344">
    <property type="entry name" value="6-PHOSPHOGLUCONOLACTONASE-RELATED"/>
    <property type="match status" value="1"/>
</dbReference>
<evidence type="ECO:0000313" key="2">
    <source>
        <dbReference type="EMBL" id="RZQ62943.1"/>
    </source>
</evidence>
<dbReference type="InterPro" id="IPR019405">
    <property type="entry name" value="Lactonase_7-beta_prop"/>
</dbReference>
<comment type="similarity">
    <text evidence="1">Belongs to the cycloisomerase 2 family.</text>
</comment>
<dbReference type="GO" id="GO:0005829">
    <property type="term" value="C:cytosol"/>
    <property type="evidence" value="ECO:0007669"/>
    <property type="project" value="TreeGrafter"/>
</dbReference>
<evidence type="ECO:0000256" key="1">
    <source>
        <dbReference type="ARBA" id="ARBA00005564"/>
    </source>
</evidence>
<dbReference type="InterPro" id="IPR015943">
    <property type="entry name" value="WD40/YVTN_repeat-like_dom_sf"/>
</dbReference>
<name>A0A4Q7J971_9PSEU</name>
<sequence>MAGLDRRRFLGAVGAAGLGAVLTAKGAGAGLRQQVVYLGSYSTWGEPPGAGLQVATRSGQALRVGATVADMADSSWLALSADRRRMYVTNELEAGRVTALDVSDAARPRILNSRSTGGAHPTHLTVHPSGKYLLSANYTGGSVAVNPILAGGKLGEPTDVVKHPKRERDPHAHQVVVDPSGRWVLAVDLGADAVFVYRLDQATGKLALNQRLDLPSGAGPRHLAFHPRGGFAYVLGELRAEITVAAFDAGRGRLTTGQVIPTVDPSAPAPQYPAEIVVSPDGRFVYASNRGEDTIATFTVNGASLARLTPNVPTGGVWPRHFTLDPSGRWIYVANQRSGTVSWLPRDPATGRLGKAAGTTPVGHVAFVLFR</sequence>
<dbReference type="GO" id="GO:0017057">
    <property type="term" value="F:6-phosphogluconolactonase activity"/>
    <property type="evidence" value="ECO:0007669"/>
    <property type="project" value="TreeGrafter"/>
</dbReference>
<comment type="caution">
    <text evidence="2">The sequence shown here is derived from an EMBL/GenBank/DDBJ whole genome shotgun (WGS) entry which is preliminary data.</text>
</comment>
<dbReference type="OrthoDB" id="9790815at2"/>
<dbReference type="PANTHER" id="PTHR30344:SF1">
    <property type="entry name" value="6-PHOSPHOGLUCONOLACTONASE"/>
    <property type="match status" value="1"/>
</dbReference>
<evidence type="ECO:0000313" key="3">
    <source>
        <dbReference type="Proteomes" id="UP000292003"/>
    </source>
</evidence>
<dbReference type="InterPro" id="IPR050282">
    <property type="entry name" value="Cycloisomerase_2"/>
</dbReference>
<dbReference type="Gene3D" id="2.130.10.10">
    <property type="entry name" value="YVTN repeat-like/Quinoprotein amine dehydrogenase"/>
    <property type="match status" value="1"/>
</dbReference>
<proteinExistence type="inferred from homology"/>
<dbReference type="Proteomes" id="UP000292003">
    <property type="component" value="Unassembled WGS sequence"/>
</dbReference>
<dbReference type="EMBL" id="SFCC01000007">
    <property type="protein sequence ID" value="RZQ62943.1"/>
    <property type="molecule type" value="Genomic_DNA"/>
</dbReference>
<accession>A0A4Q7J971</accession>
<dbReference type="SUPFAM" id="SSF51004">
    <property type="entry name" value="C-terminal (heme d1) domain of cytochrome cd1-nitrite reductase"/>
    <property type="match status" value="1"/>
</dbReference>
<dbReference type="AlphaFoldDB" id="A0A4Q7J971"/>
<gene>
    <name evidence="2" type="ORF">EWH70_14675</name>
</gene>
<dbReference type="InterPro" id="IPR011048">
    <property type="entry name" value="Haem_d1_sf"/>
</dbReference>
<protein>
    <submittedName>
        <fullName evidence="2">Lactonase family protein</fullName>
    </submittedName>
</protein>
<dbReference type="InterPro" id="IPR006311">
    <property type="entry name" value="TAT_signal"/>
</dbReference>
<organism evidence="2 3">
    <name type="scientific">Amycolatopsis suaedae</name>
    <dbReference type="NCBI Taxonomy" id="2510978"/>
    <lineage>
        <taxon>Bacteria</taxon>
        <taxon>Bacillati</taxon>
        <taxon>Actinomycetota</taxon>
        <taxon>Actinomycetes</taxon>
        <taxon>Pseudonocardiales</taxon>
        <taxon>Pseudonocardiaceae</taxon>
        <taxon>Amycolatopsis</taxon>
    </lineage>
</organism>
<dbReference type="PROSITE" id="PS51318">
    <property type="entry name" value="TAT"/>
    <property type="match status" value="1"/>
</dbReference>
<dbReference type="Pfam" id="PF10282">
    <property type="entry name" value="Lactonase"/>
    <property type="match status" value="1"/>
</dbReference>
<reference evidence="2 3" key="1">
    <citation type="submission" date="2019-02" db="EMBL/GenBank/DDBJ databases">
        <title>Draft genome sequence of Amycolatopsis sp. 8-3EHSu isolated from roots of Suaeda maritima.</title>
        <authorList>
            <person name="Duangmal K."/>
            <person name="Chantavorakit T."/>
        </authorList>
    </citation>
    <scope>NUCLEOTIDE SEQUENCE [LARGE SCALE GENOMIC DNA]</scope>
    <source>
        <strain evidence="2 3">8-3EHSu</strain>
    </source>
</reference>
<keyword evidence="3" id="KW-1185">Reference proteome</keyword>